<gene>
    <name evidence="1" type="ORF">S12H4_25503</name>
</gene>
<accession>X1R2P5</accession>
<dbReference type="AlphaFoldDB" id="X1R2P5"/>
<reference evidence="1" key="1">
    <citation type="journal article" date="2014" name="Front. Microbiol.">
        <title>High frequency of phylogenetically diverse reductive dehalogenase-homologous genes in deep subseafloor sedimentary metagenomes.</title>
        <authorList>
            <person name="Kawai M."/>
            <person name="Futagami T."/>
            <person name="Toyoda A."/>
            <person name="Takaki Y."/>
            <person name="Nishi S."/>
            <person name="Hori S."/>
            <person name="Arai W."/>
            <person name="Tsubouchi T."/>
            <person name="Morono Y."/>
            <person name="Uchiyama I."/>
            <person name="Ito T."/>
            <person name="Fujiyama A."/>
            <person name="Inagaki F."/>
            <person name="Takami H."/>
        </authorList>
    </citation>
    <scope>NUCLEOTIDE SEQUENCE</scope>
    <source>
        <strain evidence="1">Expedition CK06-06</strain>
    </source>
</reference>
<dbReference type="EMBL" id="BARW01014348">
    <property type="protein sequence ID" value="GAI74828.1"/>
    <property type="molecule type" value="Genomic_DNA"/>
</dbReference>
<protein>
    <submittedName>
        <fullName evidence="1">Uncharacterized protein</fullName>
    </submittedName>
</protein>
<proteinExistence type="predicted"/>
<comment type="caution">
    <text evidence="1">The sequence shown here is derived from an EMBL/GenBank/DDBJ whole genome shotgun (WGS) entry which is preliminary data.</text>
</comment>
<evidence type="ECO:0000313" key="1">
    <source>
        <dbReference type="EMBL" id="GAI74828.1"/>
    </source>
</evidence>
<sequence length="39" mass="4526">EGAYEIKDLLPDDSRSYLLSARYLLREGYLESGLFKLCQ</sequence>
<feature type="non-terminal residue" evidence="1">
    <location>
        <position position="39"/>
    </location>
</feature>
<feature type="non-terminal residue" evidence="1">
    <location>
        <position position="1"/>
    </location>
</feature>
<name>X1R2P5_9ZZZZ</name>
<organism evidence="1">
    <name type="scientific">marine sediment metagenome</name>
    <dbReference type="NCBI Taxonomy" id="412755"/>
    <lineage>
        <taxon>unclassified sequences</taxon>
        <taxon>metagenomes</taxon>
        <taxon>ecological metagenomes</taxon>
    </lineage>
</organism>